<dbReference type="PANTHER" id="PTHR37313:SF1">
    <property type="entry name" value="UPF0749 PROTEIN RV1823"/>
    <property type="match status" value="1"/>
</dbReference>
<sequence length="329" mass="33260">MTQRHGQTGPPRPPDASMTLLTEFYRRPLDPGYAEAARRRAAGQAPRRTPAGVVATAVVALALGLVVAAATLALRQPAGAAQHARDVLESSIEQRTAEVADLQGQADDLSAHVAALQQALVGPGESALQDQLAAGAVEAGSVDVTGKGLRVVLTDAPPDADGEVDEDSRVQDIDLQVLVNGLWAAGAEAIAINDQRLTATTAIRAAGSAVLVDLVPLSSPYEVDVIGDPVTMQTDLARSTAGQHLATLRSTFGIGVDISSEGSLVLPGAGAVVLHHATVPDDALPDALREPAASPTPDTTLDTPASPTGADPTATGATIAADHAGGGLS</sequence>
<dbReference type="PANTHER" id="PTHR37313">
    <property type="entry name" value="UPF0749 PROTEIN RV1825"/>
    <property type="match status" value="1"/>
</dbReference>
<gene>
    <name evidence="4" type="ORF">CCO02nite_02130</name>
</gene>
<dbReference type="InterPro" id="IPR010273">
    <property type="entry name" value="DUF881"/>
</dbReference>
<evidence type="ECO:0000256" key="3">
    <source>
        <dbReference type="SAM" id="Phobius"/>
    </source>
</evidence>
<protein>
    <submittedName>
        <fullName evidence="4">Uncharacterized protein</fullName>
    </submittedName>
</protein>
<dbReference type="RefSeq" id="WP_246117252.1">
    <property type="nucleotide sequence ID" value="NZ_BJWG01000001.1"/>
</dbReference>
<dbReference type="AlphaFoldDB" id="A0A511J6C8"/>
<dbReference type="GO" id="GO:0005886">
    <property type="term" value="C:plasma membrane"/>
    <property type="evidence" value="ECO:0007669"/>
    <property type="project" value="TreeGrafter"/>
</dbReference>
<keyword evidence="3" id="KW-0472">Membrane</keyword>
<dbReference type="Gene3D" id="3.30.70.1880">
    <property type="entry name" value="Protein of unknown function DUF881"/>
    <property type="match status" value="1"/>
</dbReference>
<feature type="transmembrane region" description="Helical" evidence="3">
    <location>
        <begin position="49"/>
        <end position="74"/>
    </location>
</feature>
<dbReference type="Proteomes" id="UP000321720">
    <property type="component" value="Unassembled WGS sequence"/>
</dbReference>
<evidence type="ECO:0000313" key="4">
    <source>
        <dbReference type="EMBL" id="GEL93555.1"/>
    </source>
</evidence>
<keyword evidence="3" id="KW-0812">Transmembrane</keyword>
<evidence type="ECO:0000256" key="2">
    <source>
        <dbReference type="SAM" id="MobiDB-lite"/>
    </source>
</evidence>
<feature type="region of interest" description="Disordered" evidence="2">
    <location>
        <begin position="285"/>
        <end position="329"/>
    </location>
</feature>
<comment type="caution">
    <text evidence="4">The sequence shown here is derived from an EMBL/GenBank/DDBJ whole genome shotgun (WGS) entry which is preliminary data.</text>
</comment>
<reference evidence="4 5" key="1">
    <citation type="submission" date="2019-07" db="EMBL/GenBank/DDBJ databases">
        <title>Whole genome shotgun sequence of Cellulomonas composti NBRC 100758.</title>
        <authorList>
            <person name="Hosoyama A."/>
            <person name="Uohara A."/>
            <person name="Ohji S."/>
            <person name="Ichikawa N."/>
        </authorList>
    </citation>
    <scope>NUCLEOTIDE SEQUENCE [LARGE SCALE GENOMIC DNA]</scope>
    <source>
        <strain evidence="4 5">NBRC 100758</strain>
    </source>
</reference>
<dbReference type="EMBL" id="BJWG01000001">
    <property type="protein sequence ID" value="GEL93555.1"/>
    <property type="molecule type" value="Genomic_DNA"/>
</dbReference>
<comment type="similarity">
    <text evidence="1">Belongs to the UPF0749 family.</text>
</comment>
<name>A0A511J6C8_9CELL</name>
<keyword evidence="3" id="KW-1133">Transmembrane helix</keyword>
<evidence type="ECO:0000256" key="1">
    <source>
        <dbReference type="ARBA" id="ARBA00009108"/>
    </source>
</evidence>
<dbReference type="Pfam" id="PF05949">
    <property type="entry name" value="DUF881"/>
    <property type="match status" value="1"/>
</dbReference>
<proteinExistence type="inferred from homology"/>
<organism evidence="4 5">
    <name type="scientific">Cellulomonas composti</name>
    <dbReference type="NCBI Taxonomy" id="266130"/>
    <lineage>
        <taxon>Bacteria</taxon>
        <taxon>Bacillati</taxon>
        <taxon>Actinomycetota</taxon>
        <taxon>Actinomycetes</taxon>
        <taxon>Micrococcales</taxon>
        <taxon>Cellulomonadaceae</taxon>
        <taxon>Cellulomonas</taxon>
    </lineage>
</organism>
<accession>A0A511J6C8</accession>
<keyword evidence="5" id="KW-1185">Reference proteome</keyword>
<feature type="compositionally biased region" description="Low complexity" evidence="2">
    <location>
        <begin position="302"/>
        <end position="322"/>
    </location>
</feature>
<evidence type="ECO:0000313" key="5">
    <source>
        <dbReference type="Proteomes" id="UP000321720"/>
    </source>
</evidence>